<dbReference type="OrthoDB" id="10264707at2759"/>
<sequence length="177" mass="19813">MLSREAFEAYFFAESVVVGIVHEGEVHGLSNEKNYWHATEIEGMQMKEAIVSLEDARAGRDREGCVAGFYYVFSHSSTIVSTGRADVRYGHAMARSFLYYAPCLGYAGSVFNLVFVNHLASIRLWEQLRFAKAGLIPRAARPKRADDQGEECVDAYVPLKDFRDLAGYVGDKSQRSV</sequence>
<dbReference type="AlphaFoldDB" id="A0A4Y7Q621"/>
<gene>
    <name evidence="2" type="ORF">BD410DRAFT_186040</name>
</gene>
<protein>
    <submittedName>
        <fullName evidence="2">Uncharacterized protein</fullName>
    </submittedName>
</protein>
<keyword evidence="3" id="KW-1185">Reference proteome</keyword>
<dbReference type="GO" id="GO:0005634">
    <property type="term" value="C:nucleus"/>
    <property type="evidence" value="ECO:0007669"/>
    <property type="project" value="TreeGrafter"/>
</dbReference>
<dbReference type="InterPro" id="IPR052742">
    <property type="entry name" value="Mito_N-acetyltransferase"/>
</dbReference>
<dbReference type="VEuPathDB" id="FungiDB:BD410DRAFT_186040"/>
<evidence type="ECO:0000313" key="3">
    <source>
        <dbReference type="Proteomes" id="UP000294933"/>
    </source>
</evidence>
<dbReference type="PANTHER" id="PTHR43138">
    <property type="entry name" value="ACETYLTRANSFERASE, GNAT FAMILY"/>
    <property type="match status" value="1"/>
</dbReference>
<reference evidence="2 3" key="1">
    <citation type="submission" date="2018-06" db="EMBL/GenBank/DDBJ databases">
        <title>A transcriptomic atlas of mushroom development highlights an independent origin of complex multicellularity.</title>
        <authorList>
            <consortium name="DOE Joint Genome Institute"/>
            <person name="Krizsan K."/>
            <person name="Almasi E."/>
            <person name="Merenyi Z."/>
            <person name="Sahu N."/>
            <person name="Viragh M."/>
            <person name="Koszo T."/>
            <person name="Mondo S."/>
            <person name="Kiss B."/>
            <person name="Balint B."/>
            <person name="Kues U."/>
            <person name="Barry K."/>
            <person name="Hegedus J.C."/>
            <person name="Henrissat B."/>
            <person name="Johnson J."/>
            <person name="Lipzen A."/>
            <person name="Ohm R."/>
            <person name="Nagy I."/>
            <person name="Pangilinan J."/>
            <person name="Yan J."/>
            <person name="Xiong Y."/>
            <person name="Grigoriev I.V."/>
            <person name="Hibbett D.S."/>
            <person name="Nagy L.G."/>
        </authorList>
    </citation>
    <scope>NUCLEOTIDE SEQUENCE [LARGE SCALE GENOMIC DNA]</scope>
    <source>
        <strain evidence="2 3">SZMC22713</strain>
    </source>
</reference>
<dbReference type="EMBL" id="ML170172">
    <property type="protein sequence ID" value="TDL23014.1"/>
    <property type="molecule type" value="Genomic_DNA"/>
</dbReference>
<organism evidence="2 3">
    <name type="scientific">Rickenella mellea</name>
    <dbReference type="NCBI Taxonomy" id="50990"/>
    <lineage>
        <taxon>Eukaryota</taxon>
        <taxon>Fungi</taxon>
        <taxon>Dikarya</taxon>
        <taxon>Basidiomycota</taxon>
        <taxon>Agaricomycotina</taxon>
        <taxon>Agaricomycetes</taxon>
        <taxon>Hymenochaetales</taxon>
        <taxon>Rickenellaceae</taxon>
        <taxon>Rickenella</taxon>
    </lineage>
</organism>
<keyword evidence="1" id="KW-1133">Transmembrane helix</keyword>
<dbReference type="Proteomes" id="UP000294933">
    <property type="component" value="Unassembled WGS sequence"/>
</dbReference>
<dbReference type="STRING" id="50990.A0A4Y7Q621"/>
<name>A0A4Y7Q621_9AGAM</name>
<dbReference type="PANTHER" id="PTHR43138:SF1">
    <property type="entry name" value="N-ACETYLTRANSFERASE ACA1"/>
    <property type="match status" value="1"/>
</dbReference>
<keyword evidence="1" id="KW-0472">Membrane</keyword>
<keyword evidence="1" id="KW-0812">Transmembrane</keyword>
<evidence type="ECO:0000256" key="1">
    <source>
        <dbReference type="SAM" id="Phobius"/>
    </source>
</evidence>
<evidence type="ECO:0000313" key="2">
    <source>
        <dbReference type="EMBL" id="TDL23014.1"/>
    </source>
</evidence>
<dbReference type="Gene3D" id="3.40.630.30">
    <property type="match status" value="1"/>
</dbReference>
<accession>A0A4Y7Q621</accession>
<feature type="transmembrane region" description="Helical" evidence="1">
    <location>
        <begin position="97"/>
        <end position="120"/>
    </location>
</feature>
<proteinExistence type="predicted"/>